<proteinExistence type="predicted"/>
<dbReference type="InterPro" id="IPR043472">
    <property type="entry name" value="Macro_dom-like"/>
</dbReference>
<organism evidence="2 3">
    <name type="scientific">Pseudocohnilembus persalinus</name>
    <name type="common">Ciliate</name>
    <dbReference type="NCBI Taxonomy" id="266149"/>
    <lineage>
        <taxon>Eukaryota</taxon>
        <taxon>Sar</taxon>
        <taxon>Alveolata</taxon>
        <taxon>Ciliophora</taxon>
        <taxon>Intramacronucleata</taxon>
        <taxon>Oligohymenophorea</taxon>
        <taxon>Scuticociliatia</taxon>
        <taxon>Philasterida</taxon>
        <taxon>Pseudocohnilembidae</taxon>
        <taxon>Pseudocohnilembus</taxon>
    </lineage>
</organism>
<dbReference type="SUPFAM" id="SSF52949">
    <property type="entry name" value="Macro domain-like"/>
    <property type="match status" value="1"/>
</dbReference>
<dbReference type="Gene3D" id="3.40.220.10">
    <property type="entry name" value="Leucine Aminopeptidase, subunit E, domain 1"/>
    <property type="match status" value="1"/>
</dbReference>
<feature type="domain" description="Macro" evidence="1">
    <location>
        <begin position="24"/>
        <end position="221"/>
    </location>
</feature>
<protein>
    <recommendedName>
        <fullName evidence="1">Macro domain-containing protein</fullName>
    </recommendedName>
</protein>
<dbReference type="PROSITE" id="PS51154">
    <property type="entry name" value="MACRO"/>
    <property type="match status" value="1"/>
</dbReference>
<name>A0A0V0R3Q7_PSEPJ</name>
<evidence type="ECO:0000313" key="2">
    <source>
        <dbReference type="EMBL" id="KRX09124.1"/>
    </source>
</evidence>
<comment type="caution">
    <text evidence="2">The sequence shown here is derived from an EMBL/GenBank/DDBJ whole genome shotgun (WGS) entry which is preliminary data.</text>
</comment>
<gene>
    <name evidence="2" type="ORF">PPERSA_08840</name>
</gene>
<dbReference type="InterPro" id="IPR002589">
    <property type="entry name" value="Macro_dom"/>
</dbReference>
<evidence type="ECO:0000259" key="1">
    <source>
        <dbReference type="PROSITE" id="PS51154"/>
    </source>
</evidence>
<dbReference type="AlphaFoldDB" id="A0A0V0R3Q7"/>
<reference evidence="2 3" key="1">
    <citation type="journal article" date="2015" name="Sci. Rep.">
        <title>Genome of the facultative scuticociliatosis pathogen Pseudocohnilembus persalinus provides insight into its virulence through horizontal gene transfer.</title>
        <authorList>
            <person name="Xiong J."/>
            <person name="Wang G."/>
            <person name="Cheng J."/>
            <person name="Tian M."/>
            <person name="Pan X."/>
            <person name="Warren A."/>
            <person name="Jiang C."/>
            <person name="Yuan D."/>
            <person name="Miao W."/>
        </authorList>
    </citation>
    <scope>NUCLEOTIDE SEQUENCE [LARGE SCALE GENOMIC DNA]</scope>
    <source>
        <strain evidence="2">36N120E</strain>
    </source>
</reference>
<dbReference type="OMA" id="GAECFIS"/>
<evidence type="ECO:0000313" key="3">
    <source>
        <dbReference type="Proteomes" id="UP000054937"/>
    </source>
</evidence>
<accession>A0A0V0R3Q7</accession>
<sequence length="278" mass="31684">MGSSCCKDGDKYDQKYETKSVAKSEQMLDQSYNGVEIIVKKAEILREKAEAIVLGTDLYLLNQNSFSQTDEEREAIKKVYEQYKGMNDNEQQQLGNATEKVVNYGEAVETNIQLKNNQNIKCIISVSLPLWRGGNKQELKYLQEGIKNALLNGGKFESLAFTDIASGIFGFPKQEVAEILTNQIKLYLDQQGGQSQLKKIYVVLRDDSTILQFEREIKKMIGIYQKDQDNESWTNSQIRTYQQDLIKPIGKKQNSMDNVDQALKEQNEVKAQLIEGQV</sequence>
<dbReference type="OrthoDB" id="6077599at2759"/>
<dbReference type="InParanoid" id="A0A0V0R3Q7"/>
<keyword evidence="3" id="KW-1185">Reference proteome</keyword>
<dbReference type="Proteomes" id="UP000054937">
    <property type="component" value="Unassembled WGS sequence"/>
</dbReference>
<dbReference type="EMBL" id="LDAU01000054">
    <property type="protein sequence ID" value="KRX09124.1"/>
    <property type="molecule type" value="Genomic_DNA"/>
</dbReference>
<dbReference type="Pfam" id="PF01661">
    <property type="entry name" value="Macro"/>
    <property type="match status" value="1"/>
</dbReference>